<organism evidence="1 2">
    <name type="scientific">Niastella soli</name>
    <dbReference type="NCBI Taxonomy" id="2821487"/>
    <lineage>
        <taxon>Bacteria</taxon>
        <taxon>Pseudomonadati</taxon>
        <taxon>Bacteroidota</taxon>
        <taxon>Chitinophagia</taxon>
        <taxon>Chitinophagales</taxon>
        <taxon>Chitinophagaceae</taxon>
        <taxon>Niastella</taxon>
    </lineage>
</organism>
<name>A0ABS3YWX7_9BACT</name>
<dbReference type="Proteomes" id="UP000677244">
    <property type="component" value="Unassembled WGS sequence"/>
</dbReference>
<dbReference type="RefSeq" id="WP_209140475.1">
    <property type="nucleotide sequence ID" value="NZ_JAGHKO010000004.1"/>
</dbReference>
<keyword evidence="2" id="KW-1185">Reference proteome</keyword>
<evidence type="ECO:0000313" key="2">
    <source>
        <dbReference type="Proteomes" id="UP000677244"/>
    </source>
</evidence>
<sequence>MVSYVIKNDSKDSVWMWFDPQKSERVYDNLKRYFYLLKGDFSLLDILNEESVFDKRLNITGLSFVKLIPPNSQFGICLLKNSLNDCVDTLDRTVVLVKSAQLSRSIKSALDRNIEYMYNLDMIVIDRRKRLGQKIASSTSPEELKMQR</sequence>
<protein>
    <submittedName>
        <fullName evidence="1">Uncharacterized protein</fullName>
    </submittedName>
</protein>
<comment type="caution">
    <text evidence="1">The sequence shown here is derived from an EMBL/GenBank/DDBJ whole genome shotgun (WGS) entry which is preliminary data.</text>
</comment>
<dbReference type="EMBL" id="JAGHKO010000004">
    <property type="protein sequence ID" value="MBO9202429.1"/>
    <property type="molecule type" value="Genomic_DNA"/>
</dbReference>
<reference evidence="1 2" key="1">
    <citation type="submission" date="2021-03" db="EMBL/GenBank/DDBJ databases">
        <title>Assistant Professor.</title>
        <authorList>
            <person name="Huq M.A."/>
        </authorList>
    </citation>
    <scope>NUCLEOTIDE SEQUENCE [LARGE SCALE GENOMIC DNA]</scope>
    <source>
        <strain evidence="1 2">MAH-29</strain>
    </source>
</reference>
<proteinExistence type="predicted"/>
<gene>
    <name evidence="1" type="ORF">J7I42_19235</name>
</gene>
<accession>A0ABS3YWX7</accession>
<evidence type="ECO:0000313" key="1">
    <source>
        <dbReference type="EMBL" id="MBO9202429.1"/>
    </source>
</evidence>